<keyword evidence="2" id="KW-1185">Reference proteome</keyword>
<accession>A0ACC2CIL1</accession>
<evidence type="ECO:0000313" key="2">
    <source>
        <dbReference type="Proteomes" id="UP001162992"/>
    </source>
</evidence>
<gene>
    <name evidence="1" type="ORF">O6H91_10G073000</name>
</gene>
<evidence type="ECO:0000313" key="1">
    <source>
        <dbReference type="EMBL" id="KAJ7541719.1"/>
    </source>
</evidence>
<dbReference type="EMBL" id="CM055101">
    <property type="protein sequence ID" value="KAJ7541719.1"/>
    <property type="molecule type" value="Genomic_DNA"/>
</dbReference>
<reference evidence="2" key="1">
    <citation type="journal article" date="2024" name="Proc. Natl. Acad. Sci. U.S.A.">
        <title>Extraordinary preservation of gene collinearity over three hundred million years revealed in homosporous lycophytes.</title>
        <authorList>
            <person name="Li C."/>
            <person name="Wickell D."/>
            <person name="Kuo L.Y."/>
            <person name="Chen X."/>
            <person name="Nie B."/>
            <person name="Liao X."/>
            <person name="Peng D."/>
            <person name="Ji J."/>
            <person name="Jenkins J."/>
            <person name="Williams M."/>
            <person name="Shu S."/>
            <person name="Plott C."/>
            <person name="Barry K."/>
            <person name="Rajasekar S."/>
            <person name="Grimwood J."/>
            <person name="Han X."/>
            <person name="Sun S."/>
            <person name="Hou Z."/>
            <person name="He W."/>
            <person name="Dai G."/>
            <person name="Sun C."/>
            <person name="Schmutz J."/>
            <person name="Leebens-Mack J.H."/>
            <person name="Li F.W."/>
            <person name="Wang L."/>
        </authorList>
    </citation>
    <scope>NUCLEOTIDE SEQUENCE [LARGE SCALE GENOMIC DNA]</scope>
    <source>
        <strain evidence="2">cv. PW_Plant_1</strain>
    </source>
</reference>
<organism evidence="1 2">
    <name type="scientific">Diphasiastrum complanatum</name>
    <name type="common">Issler's clubmoss</name>
    <name type="synonym">Lycopodium complanatum</name>
    <dbReference type="NCBI Taxonomy" id="34168"/>
    <lineage>
        <taxon>Eukaryota</taxon>
        <taxon>Viridiplantae</taxon>
        <taxon>Streptophyta</taxon>
        <taxon>Embryophyta</taxon>
        <taxon>Tracheophyta</taxon>
        <taxon>Lycopodiopsida</taxon>
        <taxon>Lycopodiales</taxon>
        <taxon>Lycopodiaceae</taxon>
        <taxon>Lycopodioideae</taxon>
        <taxon>Diphasiastrum</taxon>
    </lineage>
</organism>
<dbReference type="Proteomes" id="UP001162992">
    <property type="component" value="Chromosome 10"/>
</dbReference>
<name>A0ACC2CIL1_DIPCM</name>
<sequence>MLPYLSVLMPSILGIKFLHAFTDMDSMVSMQYFSRSANFLRFNRKQNIYKRHVQSSDGRLKAKVEGIADKSFFGMTSLISSEQLRMRDCALSDKCCLRKNLFIRHFESSSSRGRIILPACALLSLKRKVKSLPTLSRYQRWKDMAVGRLLKNTTISLVKLRTIYRNMQAKQKQKRRKIVVKRCWWGLGLRCLLVVGLCLFLQIPMGNCLAPTGSQALDCFDAVNYYKGTEGLKGRALKLKLHKIVDGHLALSYAQVWDALKILDAADETSLGIPSKVVEIYSLRKVSNNLAGKLNGWNREHLWPQSYGLQPGHPEFTDLHNLRPVDLNVNSSRGNKYFGDCTKRHSSDCRVPANREAASDTAADKESWRPPSQVRGDIARAVMYMAVRYGSDDFGGIHLQLSDTPNIAKAEMGLLSVLMQWNSEDPPSPSEKLRNARVCSLYQHNRNPFVDYPEFSHLIWGPEFVQDSF</sequence>
<protein>
    <submittedName>
        <fullName evidence="1">Uncharacterized protein</fullName>
    </submittedName>
</protein>
<proteinExistence type="predicted"/>
<comment type="caution">
    <text evidence="1">The sequence shown here is derived from an EMBL/GenBank/DDBJ whole genome shotgun (WGS) entry which is preliminary data.</text>
</comment>